<evidence type="ECO:0000313" key="3">
    <source>
        <dbReference type="EMBL" id="RLN35880.1"/>
    </source>
</evidence>
<dbReference type="OrthoDB" id="515863at2759"/>
<gene>
    <name evidence="3" type="ORF">C2845_PM03G31900</name>
</gene>
<dbReference type="STRING" id="4540.A0A3L6TFN1"/>
<dbReference type="EMBL" id="PQIB02000002">
    <property type="protein sequence ID" value="RLN35880.1"/>
    <property type="molecule type" value="Genomic_DNA"/>
</dbReference>
<dbReference type="PANTHER" id="PTHR46740">
    <property type="entry name" value="PROTEIN DYAD"/>
    <property type="match status" value="1"/>
</dbReference>
<dbReference type="GO" id="GO:0007131">
    <property type="term" value="P:reciprocal meiotic recombination"/>
    <property type="evidence" value="ECO:0007669"/>
    <property type="project" value="InterPro"/>
</dbReference>
<dbReference type="Pfam" id="PF25874">
    <property type="entry name" value="WHD_plant_repro"/>
    <property type="match status" value="1"/>
</dbReference>
<dbReference type="GO" id="GO:0051177">
    <property type="term" value="P:meiotic sister chromatid cohesion"/>
    <property type="evidence" value="ECO:0007669"/>
    <property type="project" value="InterPro"/>
</dbReference>
<proteinExistence type="predicted"/>
<organism evidence="3 4">
    <name type="scientific">Panicum miliaceum</name>
    <name type="common">Proso millet</name>
    <name type="synonym">Broomcorn millet</name>
    <dbReference type="NCBI Taxonomy" id="4540"/>
    <lineage>
        <taxon>Eukaryota</taxon>
        <taxon>Viridiplantae</taxon>
        <taxon>Streptophyta</taxon>
        <taxon>Embryophyta</taxon>
        <taxon>Tracheophyta</taxon>
        <taxon>Spermatophyta</taxon>
        <taxon>Magnoliopsida</taxon>
        <taxon>Liliopsida</taxon>
        <taxon>Poales</taxon>
        <taxon>Poaceae</taxon>
        <taxon>PACMAD clade</taxon>
        <taxon>Panicoideae</taxon>
        <taxon>Panicodae</taxon>
        <taxon>Paniceae</taxon>
        <taxon>Panicinae</taxon>
        <taxon>Panicum</taxon>
        <taxon>Panicum sect. Panicum</taxon>
    </lineage>
</organism>
<dbReference type="PANTHER" id="PTHR46740:SF6">
    <property type="entry name" value="OS12G0623300 PROTEIN"/>
    <property type="match status" value="1"/>
</dbReference>
<dbReference type="GO" id="GO:0004345">
    <property type="term" value="F:glucose-6-phosphate dehydrogenase activity"/>
    <property type="evidence" value="ECO:0007669"/>
    <property type="project" value="InterPro"/>
</dbReference>
<evidence type="ECO:0000256" key="1">
    <source>
        <dbReference type="SAM" id="MobiDB-lite"/>
    </source>
</evidence>
<dbReference type="InterPro" id="IPR044221">
    <property type="entry name" value="DYAD/AMEIOTIC1"/>
</dbReference>
<comment type="caution">
    <text evidence="3">The sequence shown here is derived from an EMBL/GenBank/DDBJ whole genome shotgun (WGS) entry which is preliminary data.</text>
</comment>
<sequence length="450" mass="49127">MEQVVEVLEQLQDAKKTEKKTSLGSAAAGARRGARPVRAVAQSAFGALWPRVCDGRWFLTAAGSRIRGVVAGSCARGGRRLGGCGPSAGTQAAEAAAGKRSSSGMKLYISWLLHLLTFLHNDAFDLKCPDIERTDHYLGKELVENLSVLSFYNLIYEPLEFPHPVTPVARSTPHRAAAVAAQPSPRAPPSSGVAHRPRWPPPASQARRGAAPLAPRPVAPTRAEVRAQARRHIGDTSLLDHLLRHIADKVPAVSGERVRRRYNPTGGLEYWLAATRREGGVDDPFWLKTSGWKPGDLVSPEARALEVQKQVEELAWELDVVKGGMTMVKANGKLDNRCCPWRRSMRTRQQVNGELKGLLLLLKDKYETVLEKNDKLEEQQMVTLSTSFQSMKEDLLLQRIGEQPMLMLAREPWDADKQEASAGNAAGGAGNQLVDAAPSMAASAAMCFFI</sequence>
<dbReference type="AlphaFoldDB" id="A0A3L6TFN1"/>
<reference evidence="4" key="1">
    <citation type="journal article" date="2019" name="Nat. Commun.">
        <title>The genome of broomcorn millet.</title>
        <authorList>
            <person name="Zou C."/>
            <person name="Miki D."/>
            <person name="Li D."/>
            <person name="Tang Q."/>
            <person name="Xiao L."/>
            <person name="Rajput S."/>
            <person name="Deng P."/>
            <person name="Jia W."/>
            <person name="Huang R."/>
            <person name="Zhang M."/>
            <person name="Sun Y."/>
            <person name="Hu J."/>
            <person name="Fu X."/>
            <person name="Schnable P.S."/>
            <person name="Li F."/>
            <person name="Zhang H."/>
            <person name="Feng B."/>
            <person name="Zhu X."/>
            <person name="Liu R."/>
            <person name="Schnable J.C."/>
            <person name="Zhu J.-K."/>
            <person name="Zhang H."/>
        </authorList>
    </citation>
    <scope>NUCLEOTIDE SEQUENCE [LARGE SCALE GENOMIC DNA]</scope>
</reference>
<dbReference type="InterPro" id="IPR059080">
    <property type="entry name" value="WHD_PTC1"/>
</dbReference>
<feature type="domain" description="PTC1-like winged helix-turn-helix" evidence="2">
    <location>
        <begin position="221"/>
        <end position="273"/>
    </location>
</feature>
<dbReference type="GO" id="GO:0006006">
    <property type="term" value="P:glucose metabolic process"/>
    <property type="evidence" value="ECO:0007669"/>
    <property type="project" value="InterPro"/>
</dbReference>
<dbReference type="PROSITE" id="PS00069">
    <property type="entry name" value="G6P_DEHYDROGENASE"/>
    <property type="match status" value="1"/>
</dbReference>
<dbReference type="Proteomes" id="UP000275267">
    <property type="component" value="Unassembled WGS sequence"/>
</dbReference>
<feature type="region of interest" description="Disordered" evidence="1">
    <location>
        <begin position="174"/>
        <end position="216"/>
    </location>
</feature>
<protein>
    <recommendedName>
        <fullName evidence="2">PTC1-like winged helix-turn-helix domain-containing protein</fullName>
    </recommendedName>
</protein>
<evidence type="ECO:0000313" key="4">
    <source>
        <dbReference type="Proteomes" id="UP000275267"/>
    </source>
</evidence>
<name>A0A3L6TFN1_PANMI</name>
<accession>A0A3L6TFN1</accession>
<evidence type="ECO:0000259" key="2">
    <source>
        <dbReference type="Pfam" id="PF25874"/>
    </source>
</evidence>
<dbReference type="InterPro" id="IPR019796">
    <property type="entry name" value="G6P_DH_AS"/>
</dbReference>
<keyword evidence="4" id="KW-1185">Reference proteome</keyword>